<dbReference type="AlphaFoldDB" id="A4X3L5"/>
<dbReference type="Pfam" id="PF12146">
    <property type="entry name" value="Hydrolase_4"/>
    <property type="match status" value="1"/>
</dbReference>
<evidence type="ECO:0000259" key="1">
    <source>
        <dbReference type="Pfam" id="PF12146"/>
    </source>
</evidence>
<keyword evidence="3" id="KW-1185">Reference proteome</keyword>
<dbReference type="PATRIC" id="fig|369723.5.peg.1009"/>
<feature type="domain" description="Serine aminopeptidase S33" evidence="1">
    <location>
        <begin position="38"/>
        <end position="144"/>
    </location>
</feature>
<accession>A4X3L5</accession>
<name>A4X3L5_SALTO</name>
<dbReference type="InterPro" id="IPR029058">
    <property type="entry name" value="AB_hydrolase_fold"/>
</dbReference>
<evidence type="ECO:0000313" key="3">
    <source>
        <dbReference type="Proteomes" id="UP000000235"/>
    </source>
</evidence>
<dbReference type="SUPFAM" id="SSF53474">
    <property type="entry name" value="alpha/beta-Hydrolases"/>
    <property type="match status" value="1"/>
</dbReference>
<dbReference type="KEGG" id="stp:Strop_0990"/>
<proteinExistence type="predicted"/>
<protein>
    <recommendedName>
        <fullName evidence="1">Serine aminopeptidase S33 domain-containing protein</fullName>
    </recommendedName>
</protein>
<dbReference type="EMBL" id="CP000667">
    <property type="protein sequence ID" value="ABP53465.1"/>
    <property type="molecule type" value="Genomic_DNA"/>
</dbReference>
<sequence>MTSPDIRVLTDPRREAWGTDGPRPIVTYVWPPDTATTSGTVLLSHGTGGCALDLSWLAEPLATAGLRVIGVDHHGNNYRSGYHAEGFARWWDRPQDLSVVLDHLADGGPIGVAGFSLGGYTAAAVLGARINADLFGAIATGRATVPLPPEYPTLIDELTDRIGIDDIAAWITESGGDYADRRVTAGLLICPAQGQLLTSASLRGITTPVSIWWTGEDDQTPAETNALHYASLIPGATAHCADLSAGHYVFVRDMPDADRIRTRLAAAAVTFFRKQLTA</sequence>
<organism evidence="2 3">
    <name type="scientific">Salinispora tropica (strain ATCC BAA-916 / DSM 44818 / JCM 13857 / NBRC 105044 / CNB-440)</name>
    <dbReference type="NCBI Taxonomy" id="369723"/>
    <lineage>
        <taxon>Bacteria</taxon>
        <taxon>Bacillati</taxon>
        <taxon>Actinomycetota</taxon>
        <taxon>Actinomycetes</taxon>
        <taxon>Micromonosporales</taxon>
        <taxon>Micromonosporaceae</taxon>
        <taxon>Salinispora</taxon>
    </lineage>
</organism>
<dbReference type="Proteomes" id="UP000000235">
    <property type="component" value="Chromosome"/>
</dbReference>
<evidence type="ECO:0000313" key="2">
    <source>
        <dbReference type="EMBL" id="ABP53465.1"/>
    </source>
</evidence>
<dbReference type="Gene3D" id="3.40.50.1820">
    <property type="entry name" value="alpha/beta hydrolase"/>
    <property type="match status" value="1"/>
</dbReference>
<dbReference type="STRING" id="369723.Strop_0990"/>
<dbReference type="InterPro" id="IPR022742">
    <property type="entry name" value="Hydrolase_4"/>
</dbReference>
<dbReference type="eggNOG" id="COG4188">
    <property type="taxonomic scope" value="Bacteria"/>
</dbReference>
<reference evidence="3" key="1">
    <citation type="journal article" date="2007" name="Proc. Natl. Acad. Sci. U.S.A.">
        <title>Genome sequencing reveals complex secondary metabolome in the marine actinomycete Salinispora tropica.</title>
        <authorList>
            <person name="Udwary D.W."/>
            <person name="Zeigler L."/>
            <person name="Asolkar R.N."/>
            <person name="Singan V."/>
            <person name="Lapidus A."/>
            <person name="Fenical W."/>
            <person name="Jensen P.R."/>
            <person name="Moore B.S."/>
        </authorList>
    </citation>
    <scope>NUCLEOTIDE SEQUENCE [LARGE SCALE GENOMIC DNA]</scope>
    <source>
        <strain evidence="3">ATCC BAA-916 / DSM 44818 / CNB-440</strain>
    </source>
</reference>
<gene>
    <name evidence="2" type="ordered locus">Strop_0990</name>
</gene>
<dbReference type="HOGENOM" id="CLU_1007117_0_0_11"/>